<proteinExistence type="predicted"/>
<protein>
    <submittedName>
        <fullName evidence="1">Uncharacterized protein</fullName>
    </submittedName>
</protein>
<reference evidence="1" key="1">
    <citation type="submission" date="2023-05" db="EMBL/GenBank/DDBJ databases">
        <title>Nepenthes gracilis genome sequencing.</title>
        <authorList>
            <person name="Fukushima K."/>
        </authorList>
    </citation>
    <scope>NUCLEOTIDE SEQUENCE</scope>
    <source>
        <strain evidence="1">SING2019-196</strain>
    </source>
</reference>
<comment type="caution">
    <text evidence="1">The sequence shown here is derived from an EMBL/GenBank/DDBJ whole genome shotgun (WGS) entry which is preliminary data.</text>
</comment>
<sequence>MRIFTSFAYKFLEAGTFSLHYGVSGSSDGNFVEEEIDIHEGLVLKHKLYSPQQLVTVFVAGWEAASFRLNELLVHTIMLDGQGFGS</sequence>
<accession>A0AAD3SUQ1</accession>
<name>A0AAD3SUQ1_NEPGR</name>
<dbReference type="Proteomes" id="UP001279734">
    <property type="component" value="Unassembled WGS sequence"/>
</dbReference>
<dbReference type="AlphaFoldDB" id="A0AAD3SUQ1"/>
<evidence type="ECO:0000313" key="2">
    <source>
        <dbReference type="Proteomes" id="UP001279734"/>
    </source>
</evidence>
<dbReference type="EMBL" id="BSYO01000017">
    <property type="protein sequence ID" value="GMH17199.1"/>
    <property type="molecule type" value="Genomic_DNA"/>
</dbReference>
<gene>
    <name evidence="1" type="ORF">Nepgr_019040</name>
</gene>
<evidence type="ECO:0000313" key="1">
    <source>
        <dbReference type="EMBL" id="GMH17199.1"/>
    </source>
</evidence>
<keyword evidence="2" id="KW-1185">Reference proteome</keyword>
<organism evidence="1 2">
    <name type="scientific">Nepenthes gracilis</name>
    <name type="common">Slender pitcher plant</name>
    <dbReference type="NCBI Taxonomy" id="150966"/>
    <lineage>
        <taxon>Eukaryota</taxon>
        <taxon>Viridiplantae</taxon>
        <taxon>Streptophyta</taxon>
        <taxon>Embryophyta</taxon>
        <taxon>Tracheophyta</taxon>
        <taxon>Spermatophyta</taxon>
        <taxon>Magnoliopsida</taxon>
        <taxon>eudicotyledons</taxon>
        <taxon>Gunneridae</taxon>
        <taxon>Pentapetalae</taxon>
        <taxon>Caryophyllales</taxon>
        <taxon>Nepenthaceae</taxon>
        <taxon>Nepenthes</taxon>
    </lineage>
</organism>